<dbReference type="AlphaFoldDB" id="A0A2T8HFH3"/>
<dbReference type="GO" id="GO:0008237">
    <property type="term" value="F:metallopeptidase activity"/>
    <property type="evidence" value="ECO:0007669"/>
    <property type="project" value="UniProtKB-KW"/>
</dbReference>
<feature type="transmembrane region" description="Helical" evidence="1">
    <location>
        <begin position="197"/>
        <end position="216"/>
    </location>
</feature>
<comment type="caution">
    <text evidence="3">The sequence shown here is derived from an EMBL/GenBank/DDBJ whole genome shotgun (WGS) entry which is preliminary data.</text>
</comment>
<dbReference type="InterPro" id="IPR003675">
    <property type="entry name" value="Rce1/LyrA-like_dom"/>
</dbReference>
<keyword evidence="3" id="KW-0482">Metalloprotease</keyword>
<keyword evidence="4" id="KW-1185">Reference proteome</keyword>
<evidence type="ECO:0000313" key="3">
    <source>
        <dbReference type="EMBL" id="PVH24140.1"/>
    </source>
</evidence>
<reference evidence="3 4" key="1">
    <citation type="submission" date="2018-04" db="EMBL/GenBank/DDBJ databases">
        <title>Sphingobacterium cortibacter sp. nov.</title>
        <authorList>
            <person name="Li Y."/>
        </authorList>
    </citation>
    <scope>NUCLEOTIDE SEQUENCE [LARGE SCALE GENOMIC DNA]</scope>
    <source>
        <strain evidence="3 4">2c-3</strain>
    </source>
</reference>
<gene>
    <name evidence="3" type="ORF">DC487_15490</name>
</gene>
<keyword evidence="1" id="KW-1133">Transmembrane helix</keyword>
<keyword evidence="3" id="KW-0378">Hydrolase</keyword>
<evidence type="ECO:0000256" key="1">
    <source>
        <dbReference type="SAM" id="Phobius"/>
    </source>
</evidence>
<dbReference type="Proteomes" id="UP000245627">
    <property type="component" value="Unassembled WGS sequence"/>
</dbReference>
<proteinExistence type="predicted"/>
<evidence type="ECO:0000259" key="2">
    <source>
        <dbReference type="Pfam" id="PF02517"/>
    </source>
</evidence>
<name>A0A2T8HFH3_9SPHI</name>
<dbReference type="Pfam" id="PF02517">
    <property type="entry name" value="Rce1-like"/>
    <property type="match status" value="1"/>
</dbReference>
<accession>A0A2T8HFH3</accession>
<dbReference type="RefSeq" id="WP_116776888.1">
    <property type="nucleotide sequence ID" value="NZ_QDKG01000007.1"/>
</dbReference>
<keyword evidence="3" id="KW-0645">Protease</keyword>
<keyword evidence="1" id="KW-0472">Membrane</keyword>
<keyword evidence="1" id="KW-0812">Transmembrane</keyword>
<protein>
    <submittedName>
        <fullName evidence="3">CPBP family intramembrane metalloprotease</fullName>
    </submittedName>
</protein>
<feature type="transmembrane region" description="Helical" evidence="1">
    <location>
        <begin position="7"/>
        <end position="24"/>
    </location>
</feature>
<dbReference type="GO" id="GO:0004175">
    <property type="term" value="F:endopeptidase activity"/>
    <property type="evidence" value="ECO:0007669"/>
    <property type="project" value="UniProtKB-ARBA"/>
</dbReference>
<feature type="transmembrane region" description="Helical" evidence="1">
    <location>
        <begin position="44"/>
        <end position="61"/>
    </location>
</feature>
<feature type="domain" description="CAAX prenyl protease 2/Lysostaphin resistance protein A-like" evidence="2">
    <location>
        <begin position="103"/>
        <end position="192"/>
    </location>
</feature>
<feature type="transmembrane region" description="Helical" evidence="1">
    <location>
        <begin position="73"/>
        <end position="95"/>
    </location>
</feature>
<dbReference type="EMBL" id="QDKG01000007">
    <property type="protein sequence ID" value="PVH24140.1"/>
    <property type="molecule type" value="Genomic_DNA"/>
</dbReference>
<dbReference type="GO" id="GO:0080120">
    <property type="term" value="P:CAAX-box protein maturation"/>
    <property type="evidence" value="ECO:0007669"/>
    <property type="project" value="UniProtKB-ARBA"/>
</dbReference>
<evidence type="ECO:0000313" key="4">
    <source>
        <dbReference type="Proteomes" id="UP000245627"/>
    </source>
</evidence>
<dbReference type="GO" id="GO:0006508">
    <property type="term" value="P:proteolysis"/>
    <property type="evidence" value="ECO:0007669"/>
    <property type="project" value="UniProtKB-KW"/>
</dbReference>
<sequence>MKNKVNYLAIIVFFMIAVALRYLTNKTAILDGVHHDFLKAVLQGAGPAVGAFSVFALFGIKMQLTLQGNYSKLIFPALLFWVFPIILILAVEYYIKGTLSGYAVFTILVYGLLEEIGWRGFLQRELKPLPEFVNVLLVAPLWFLWHLNFEFTSSNLMFFGILVLGSWGIGKVANATNSLLAVAAFHSLNNFFGKLTMANLIIIAVLLIVWITLLVVKKKNGLKKHQSVTF</sequence>
<organism evidence="3 4">
    <name type="scientific">Sphingobacterium corticibacter</name>
    <dbReference type="NCBI Taxonomy" id="2171749"/>
    <lineage>
        <taxon>Bacteria</taxon>
        <taxon>Pseudomonadati</taxon>
        <taxon>Bacteroidota</taxon>
        <taxon>Sphingobacteriia</taxon>
        <taxon>Sphingobacteriales</taxon>
        <taxon>Sphingobacteriaceae</taxon>
        <taxon>Sphingobacterium</taxon>
    </lineage>
</organism>
<feature type="transmembrane region" description="Helical" evidence="1">
    <location>
        <begin position="129"/>
        <end position="147"/>
    </location>
</feature>
<dbReference type="OrthoDB" id="9777755at2"/>